<dbReference type="Gene3D" id="1.10.540.10">
    <property type="entry name" value="Acyl-CoA dehydrogenase/oxidase, N-terminal domain"/>
    <property type="match status" value="1"/>
</dbReference>
<dbReference type="Pfam" id="PF02771">
    <property type="entry name" value="Acyl-CoA_dh_N"/>
    <property type="match status" value="1"/>
</dbReference>
<dbReference type="CDD" id="cd00567">
    <property type="entry name" value="ACAD"/>
    <property type="match status" value="1"/>
</dbReference>
<keyword evidence="4" id="KW-0274">FAD</keyword>
<dbReference type="EMBL" id="JAPFQL010000082">
    <property type="protein sequence ID" value="MDC5698755.1"/>
    <property type="molecule type" value="Genomic_DNA"/>
</dbReference>
<dbReference type="PANTHER" id="PTHR43884">
    <property type="entry name" value="ACYL-COA DEHYDROGENASE"/>
    <property type="match status" value="1"/>
</dbReference>
<dbReference type="Gene3D" id="1.20.140.10">
    <property type="entry name" value="Butyryl-CoA Dehydrogenase, subunit A, domain 3"/>
    <property type="match status" value="1"/>
</dbReference>
<evidence type="ECO:0000259" key="6">
    <source>
        <dbReference type="Pfam" id="PF02771"/>
    </source>
</evidence>
<evidence type="ECO:0000313" key="8">
    <source>
        <dbReference type="Proteomes" id="UP001150259"/>
    </source>
</evidence>
<dbReference type="InterPro" id="IPR046373">
    <property type="entry name" value="Acyl-CoA_Oxase/DH_mid-dom_sf"/>
</dbReference>
<dbReference type="InterPro" id="IPR009075">
    <property type="entry name" value="AcylCo_DH/oxidase_C"/>
</dbReference>
<feature type="domain" description="Acyl-CoA dehydrogenase/oxidase N-terminal" evidence="6">
    <location>
        <begin position="39"/>
        <end position="147"/>
    </location>
</feature>
<dbReference type="SUPFAM" id="SSF47203">
    <property type="entry name" value="Acyl-CoA dehydrogenase C-terminal domain-like"/>
    <property type="match status" value="1"/>
</dbReference>
<reference evidence="7 8" key="1">
    <citation type="submission" date="2022-11" db="EMBL/GenBank/DDBJ databases">
        <title>Anaerobic phenanthrene biodegradation by a DNRA strain PheN6.</title>
        <authorList>
            <person name="Zhang Z."/>
        </authorList>
    </citation>
    <scope>NUCLEOTIDE SEQUENCE [LARGE SCALE GENOMIC DNA]</scope>
    <source>
        <strain evidence="7 8">PheN6</strain>
    </source>
</reference>
<evidence type="ECO:0000256" key="1">
    <source>
        <dbReference type="ARBA" id="ARBA00001974"/>
    </source>
</evidence>
<evidence type="ECO:0000256" key="3">
    <source>
        <dbReference type="ARBA" id="ARBA00022630"/>
    </source>
</evidence>
<keyword evidence="3" id="KW-0285">Flavoprotein</keyword>
<dbReference type="InterPro" id="IPR037069">
    <property type="entry name" value="AcylCoA_DH/ox_N_sf"/>
</dbReference>
<evidence type="ECO:0000259" key="5">
    <source>
        <dbReference type="Pfam" id="PF00441"/>
    </source>
</evidence>
<keyword evidence="8" id="KW-1185">Reference proteome</keyword>
<name>A0ABT5GLK9_9MICO</name>
<comment type="cofactor">
    <cofactor evidence="1">
        <name>FAD</name>
        <dbReference type="ChEBI" id="CHEBI:57692"/>
    </cofactor>
</comment>
<dbReference type="Gene3D" id="2.40.110.10">
    <property type="entry name" value="Butyryl-CoA Dehydrogenase, subunit A, domain 2"/>
    <property type="match status" value="1"/>
</dbReference>
<organism evidence="7 8">
    <name type="scientific">Intrasporangium calvum</name>
    <dbReference type="NCBI Taxonomy" id="53358"/>
    <lineage>
        <taxon>Bacteria</taxon>
        <taxon>Bacillati</taxon>
        <taxon>Actinomycetota</taxon>
        <taxon>Actinomycetes</taxon>
        <taxon>Micrococcales</taxon>
        <taxon>Intrasporangiaceae</taxon>
        <taxon>Intrasporangium</taxon>
    </lineage>
</organism>
<evidence type="ECO:0000313" key="7">
    <source>
        <dbReference type="EMBL" id="MDC5698755.1"/>
    </source>
</evidence>
<proteinExistence type="inferred from homology"/>
<sequence>MDSSDRRLLGASPLHRAVWGRAVPLELFDAEEPRATPAVQEIAAAAQAAVEQRVTDGTVYGPDGTISTELIADLAGVGFWGLRAVPEYGGSGASFSTYLPILRHLAVADPWVGVLASLQAGIGPVTTLNTFATAEQKQRLLTPLASGSRLGIFATTEPATASDLRAIRTHAVRSGDLLHLTGEKLMITNAAPARTGCVLCRVDGDLRMLVVELPDVEDDHFQLVRLGVRAFRHVAHRALVFHELPVPADNLLDAPGLVVTYHALNHGRIAVCAGAAGLLRRMTGSLIPWVRTRATFGAPIGTRELVQRRLGRMAARIVGCDGVALWAAGLLDNGYRGELEAVVAKVFGSEMLKEAAVDLMLKTHGGRAFLDGNMFADDVYDMLAPTVFEGENEILTLGFFQALSREHAAFLAPVGDVIGRAPHRDPVHLWQARGAVAPYARWLAPRQLRATVPLGAVPMDLDDQTSFAAQLLHLSALEIDAALRHHGAGLADRQTVGLELAQRVMYAAAMLVLARYGRALTDPLARQAAACMAAELGQRVTRQRPTPAYNRQITQLGLGVAEDRFDLVRDAPHDEPIMPQRLLGAEAPRTTS</sequence>
<gene>
    <name evidence="7" type="ORF">OO014_15985</name>
</gene>
<accession>A0ABT5GLK9</accession>
<dbReference type="InterPro" id="IPR013786">
    <property type="entry name" value="AcylCoA_DH/ox_N"/>
</dbReference>
<comment type="caution">
    <text evidence="7">The sequence shown here is derived from an EMBL/GenBank/DDBJ whole genome shotgun (WGS) entry which is preliminary data.</text>
</comment>
<dbReference type="RefSeq" id="WP_272463319.1">
    <property type="nucleotide sequence ID" value="NZ_JAPFQL010000082.1"/>
</dbReference>
<dbReference type="PANTHER" id="PTHR43884:SF12">
    <property type="entry name" value="ISOVALERYL-COA DEHYDROGENASE, MITOCHONDRIAL-RELATED"/>
    <property type="match status" value="1"/>
</dbReference>
<dbReference type="Proteomes" id="UP001150259">
    <property type="component" value="Unassembled WGS sequence"/>
</dbReference>
<dbReference type="SUPFAM" id="SSF56645">
    <property type="entry name" value="Acyl-CoA dehydrogenase NM domain-like"/>
    <property type="match status" value="1"/>
</dbReference>
<feature type="domain" description="Acyl-CoA dehydrogenase/oxidase C-terminal" evidence="5">
    <location>
        <begin position="256"/>
        <end position="396"/>
    </location>
</feature>
<evidence type="ECO:0000256" key="4">
    <source>
        <dbReference type="ARBA" id="ARBA00022827"/>
    </source>
</evidence>
<protein>
    <submittedName>
        <fullName evidence="7">Acyl-CoA dehydrogenase family protein</fullName>
    </submittedName>
</protein>
<comment type="similarity">
    <text evidence="2">Belongs to the acyl-CoA dehydrogenase family.</text>
</comment>
<dbReference type="Pfam" id="PF00441">
    <property type="entry name" value="Acyl-CoA_dh_1"/>
    <property type="match status" value="1"/>
</dbReference>
<dbReference type="InterPro" id="IPR009100">
    <property type="entry name" value="AcylCoA_DH/oxidase_NM_dom_sf"/>
</dbReference>
<evidence type="ECO:0000256" key="2">
    <source>
        <dbReference type="ARBA" id="ARBA00009347"/>
    </source>
</evidence>
<dbReference type="InterPro" id="IPR036250">
    <property type="entry name" value="AcylCo_DH-like_C"/>
</dbReference>